<name>A0ABT9NZW1_9ACTN</name>
<feature type="transmembrane region" description="Helical" evidence="4">
    <location>
        <begin position="27"/>
        <end position="46"/>
    </location>
</feature>
<evidence type="ECO:0000313" key="6">
    <source>
        <dbReference type="EMBL" id="MDP9825963.1"/>
    </source>
</evidence>
<proteinExistence type="inferred from homology"/>
<evidence type="ECO:0000256" key="2">
    <source>
        <dbReference type="ARBA" id="ARBA00023295"/>
    </source>
</evidence>
<feature type="domain" description="GH26" evidence="5">
    <location>
        <begin position="37"/>
        <end position="358"/>
    </location>
</feature>
<reference evidence="6 7" key="1">
    <citation type="submission" date="2023-07" db="EMBL/GenBank/DDBJ databases">
        <title>Sequencing the genomes of 1000 actinobacteria strains.</title>
        <authorList>
            <person name="Klenk H.-P."/>
        </authorList>
    </citation>
    <scope>NUCLEOTIDE SEQUENCE [LARGE SCALE GENOMIC DNA]</scope>
    <source>
        <strain evidence="6 7">DSM 44388</strain>
    </source>
</reference>
<dbReference type="InterPro" id="IPR022790">
    <property type="entry name" value="GH26_dom"/>
</dbReference>
<feature type="active site" description="Proton donor" evidence="3">
    <location>
        <position position="170"/>
    </location>
</feature>
<evidence type="ECO:0000259" key="5">
    <source>
        <dbReference type="PROSITE" id="PS51764"/>
    </source>
</evidence>
<evidence type="ECO:0000256" key="1">
    <source>
        <dbReference type="ARBA" id="ARBA00022801"/>
    </source>
</evidence>
<protein>
    <recommendedName>
        <fullName evidence="5">GH26 domain-containing protein</fullName>
    </recommendedName>
</protein>
<keyword evidence="4" id="KW-0472">Membrane</keyword>
<keyword evidence="1 3" id="KW-0378">Hydrolase</keyword>
<keyword evidence="4" id="KW-1133">Transmembrane helix</keyword>
<dbReference type="SUPFAM" id="SSF51445">
    <property type="entry name" value="(Trans)glycosidases"/>
    <property type="match status" value="1"/>
</dbReference>
<dbReference type="EMBL" id="JAUSQZ010000001">
    <property type="protein sequence ID" value="MDP9825963.1"/>
    <property type="molecule type" value="Genomic_DNA"/>
</dbReference>
<evidence type="ECO:0000313" key="7">
    <source>
        <dbReference type="Proteomes" id="UP001235712"/>
    </source>
</evidence>
<dbReference type="Gene3D" id="3.20.20.80">
    <property type="entry name" value="Glycosidases"/>
    <property type="match status" value="1"/>
</dbReference>
<evidence type="ECO:0000256" key="3">
    <source>
        <dbReference type="PROSITE-ProRule" id="PRU01100"/>
    </source>
</evidence>
<keyword evidence="2 3" id="KW-0326">Glycosidase</keyword>
<feature type="active site" description="Nucleophile" evidence="3">
    <location>
        <position position="295"/>
    </location>
</feature>
<sequence length="365" mass="41212">MAVVSTHGRAETTPSGPRPSRRLGLRLLAVAVVLLLVVAAAVVWYLRRPDPALSGPVLDRPPVTTRVGVFRGTEPAEVRSFATWLGRDVDYVVDFSTRETWSDIADPEYMIEAWAKTPYRPVYSLAMLPEATDDTMERGAAGEYDQYFTQLATNLVEGGQEDAILRLGWEFNLEGSRWATDDPDVFIAYWRHVVTAMRAVPGQEFEFDWNPNNGKNTYDAVDYYPGNDVVDYIGIDAYDNAWGLFTYPYPDDCDAGCRAGRQENAWNRAIYGGHRGLHFWSQYAARKGKPMSLPEWGLWDREDDHGGGDDPDYLRRMHEFIADPENRVAYQAYFEVDGHDGPHRLMTTYPQAGQVFRELFGASAG</sequence>
<gene>
    <name evidence="6" type="ORF">J2S57_001712</name>
</gene>
<organism evidence="6 7">
    <name type="scientific">Kineosporia succinea</name>
    <dbReference type="NCBI Taxonomy" id="84632"/>
    <lineage>
        <taxon>Bacteria</taxon>
        <taxon>Bacillati</taxon>
        <taxon>Actinomycetota</taxon>
        <taxon>Actinomycetes</taxon>
        <taxon>Kineosporiales</taxon>
        <taxon>Kineosporiaceae</taxon>
        <taxon>Kineosporia</taxon>
    </lineage>
</organism>
<dbReference type="PROSITE" id="PS51764">
    <property type="entry name" value="GH26"/>
    <property type="match status" value="1"/>
</dbReference>
<dbReference type="Proteomes" id="UP001235712">
    <property type="component" value="Unassembled WGS sequence"/>
</dbReference>
<accession>A0ABT9NZW1</accession>
<dbReference type="RefSeq" id="WP_307240287.1">
    <property type="nucleotide sequence ID" value="NZ_JAUSQZ010000001.1"/>
</dbReference>
<dbReference type="InterPro" id="IPR017853">
    <property type="entry name" value="GH"/>
</dbReference>
<keyword evidence="4" id="KW-0812">Transmembrane</keyword>
<keyword evidence="7" id="KW-1185">Reference proteome</keyword>
<evidence type="ECO:0000256" key="4">
    <source>
        <dbReference type="SAM" id="Phobius"/>
    </source>
</evidence>
<comment type="caution">
    <text evidence="6">The sequence shown here is derived from an EMBL/GenBank/DDBJ whole genome shotgun (WGS) entry which is preliminary data.</text>
</comment>
<comment type="similarity">
    <text evidence="3">Belongs to the glycosyl hydrolase 26 family.</text>
</comment>